<feature type="signal peptide" evidence="1">
    <location>
        <begin position="1"/>
        <end position="24"/>
    </location>
</feature>
<feature type="chain" id="PRO_5012150275" description="DUF3857 domain-containing protein" evidence="1">
    <location>
        <begin position="25"/>
        <end position="659"/>
    </location>
</feature>
<organism evidence="3 4">
    <name type="scientific">Hymenobacter mucosus</name>
    <dbReference type="NCBI Taxonomy" id="1411120"/>
    <lineage>
        <taxon>Bacteria</taxon>
        <taxon>Pseudomonadati</taxon>
        <taxon>Bacteroidota</taxon>
        <taxon>Cytophagia</taxon>
        <taxon>Cytophagales</taxon>
        <taxon>Hymenobacteraceae</taxon>
        <taxon>Hymenobacter</taxon>
    </lineage>
</organism>
<keyword evidence="4" id="KW-1185">Reference proteome</keyword>
<keyword evidence="1" id="KW-0732">Signal</keyword>
<dbReference type="Pfam" id="PF12969">
    <property type="entry name" value="DUF3857"/>
    <property type="match status" value="1"/>
</dbReference>
<proteinExistence type="predicted"/>
<dbReference type="InterPro" id="IPR024618">
    <property type="entry name" value="DUF3857"/>
</dbReference>
<dbReference type="Proteomes" id="UP000198310">
    <property type="component" value="Unassembled WGS sequence"/>
</dbReference>
<gene>
    <name evidence="3" type="ORF">SAMN06269173_102475</name>
</gene>
<feature type="domain" description="DUF3857" evidence="2">
    <location>
        <begin position="82"/>
        <end position="230"/>
    </location>
</feature>
<evidence type="ECO:0000256" key="1">
    <source>
        <dbReference type="SAM" id="SignalP"/>
    </source>
</evidence>
<evidence type="ECO:0000259" key="2">
    <source>
        <dbReference type="Pfam" id="PF12969"/>
    </source>
</evidence>
<name>A0A238WCM6_9BACT</name>
<accession>A0A238WCM6</accession>
<dbReference type="EMBL" id="FZNS01000002">
    <property type="protein sequence ID" value="SNR44300.1"/>
    <property type="molecule type" value="Genomic_DNA"/>
</dbReference>
<dbReference type="RefSeq" id="WP_179225470.1">
    <property type="nucleotide sequence ID" value="NZ_FZNS01000002.1"/>
</dbReference>
<dbReference type="Gene3D" id="2.60.40.3140">
    <property type="match status" value="1"/>
</dbReference>
<dbReference type="AlphaFoldDB" id="A0A238WCM6"/>
<dbReference type="Gene3D" id="2.60.120.1130">
    <property type="match status" value="1"/>
</dbReference>
<protein>
    <recommendedName>
        <fullName evidence="2">DUF3857 domain-containing protein</fullName>
    </recommendedName>
</protein>
<sequence length="659" mass="75119">MSILFRGRQVLTLVALALPAVLQAQSLPAGLSYSTYDWEARRKPMTLTTTEAQNPALILRELRVEEYALDAKRELHLYSLDHHIVRVNTSEGIERYNKIYLPVQDGGKVLSLKARTISPRGEVVEIDAANMKELKDQDGGRGFKIFAVEGLEKGSEIEYLFTRERPANYFGRNYMQDEVPARDVTFELITPEFFTFEARRYPSSTSVVLRDTVQNEKRIVRLALHDVPAAREETFANIKAERQRVEYKMAYSQARGRERLFTWADASQFLYRRVYGWTKDEQKAVDKLLKQMALPATNQVVAAEQYIKKNFRPDDSAGEDLAHVITTRTGSEVGMARLYAAIFNRLNITHELVVTSDRTDAAFDKEFDSWNYLDHFVFFFPSTKQWLAPGRPDYRMPLIPAEWTANEALFVRTVKLGSTETAIGSTGFIPTLAADQSPSDLDIAVQFAPNLDKSTVTIRETLGGYHAQQIQPFYGLIPDEKRTEVLQELIKSNVPDATFQQIKATNIETGLNPLEKPFIVDATVESVALLDRAGPKYLFKVGTLLGPQSELYQADERQYDVENDFNRRYNRTITFELPAGYQVRNLNDLNVDISAGPTDKGPEYLFKSSYEQQGQKVIVTIREYYRQIRWPKKDFEAFRGVVNAAANFNKVVLVLEKKG</sequence>
<reference evidence="4" key="1">
    <citation type="submission" date="2017-06" db="EMBL/GenBank/DDBJ databases">
        <authorList>
            <person name="Varghese N."/>
            <person name="Submissions S."/>
        </authorList>
    </citation>
    <scope>NUCLEOTIDE SEQUENCE [LARGE SCALE GENOMIC DNA]</scope>
    <source>
        <strain evidence="4">DSM 28041</strain>
    </source>
</reference>
<evidence type="ECO:0000313" key="4">
    <source>
        <dbReference type="Proteomes" id="UP000198310"/>
    </source>
</evidence>
<evidence type="ECO:0000313" key="3">
    <source>
        <dbReference type="EMBL" id="SNR44300.1"/>
    </source>
</evidence>